<organism evidence="1 2">
    <name type="scientific">Shewanella piezotolerans (strain WP3 / JCM 13877)</name>
    <dbReference type="NCBI Taxonomy" id="225849"/>
    <lineage>
        <taxon>Bacteria</taxon>
        <taxon>Pseudomonadati</taxon>
        <taxon>Pseudomonadota</taxon>
        <taxon>Gammaproteobacteria</taxon>
        <taxon>Alteromonadales</taxon>
        <taxon>Shewanellaceae</taxon>
        <taxon>Shewanella</taxon>
    </lineage>
</organism>
<accession>B8CPS4</accession>
<dbReference type="HOGENOM" id="CLU_3066154_0_0_6"/>
<sequence>MIFDAEDVDFCSAVHTAFVLLLGWHADVKKFSFTVFSHDFEPILMYVSHCFIG</sequence>
<proteinExistence type="predicted"/>
<name>B8CPS4_SHEPW</name>
<evidence type="ECO:0000313" key="2">
    <source>
        <dbReference type="Proteomes" id="UP000000753"/>
    </source>
</evidence>
<gene>
    <name evidence="1" type="ordered locus">swp_3072</name>
</gene>
<keyword evidence="2" id="KW-1185">Reference proteome</keyword>
<protein>
    <submittedName>
        <fullName evidence="1">Uncharacterized protein</fullName>
    </submittedName>
</protein>
<evidence type="ECO:0000313" key="1">
    <source>
        <dbReference type="EMBL" id="ACJ29787.1"/>
    </source>
</evidence>
<dbReference type="AlphaFoldDB" id="B8CPS4"/>
<dbReference type="KEGG" id="swp:swp_3072"/>
<dbReference type="Proteomes" id="UP000000753">
    <property type="component" value="Chromosome"/>
</dbReference>
<reference evidence="1 2" key="1">
    <citation type="journal article" date="2008" name="PLoS ONE">
        <title>Environmental adaptation: genomic analysis of the piezotolerant and psychrotolerant deep-sea iron reducing bacterium Shewanella piezotolerans WP3.</title>
        <authorList>
            <person name="Wang F."/>
            <person name="Wang J."/>
            <person name="Jian H."/>
            <person name="Zhang B."/>
            <person name="Li S."/>
            <person name="Wang F."/>
            <person name="Zeng X."/>
            <person name="Gao L."/>
            <person name="Bartlett D.H."/>
            <person name="Yu J."/>
            <person name="Hu S."/>
            <person name="Xiao X."/>
        </authorList>
    </citation>
    <scope>NUCLEOTIDE SEQUENCE [LARGE SCALE GENOMIC DNA]</scope>
    <source>
        <strain evidence="2">WP3 / JCM 13877</strain>
    </source>
</reference>
<dbReference type="EMBL" id="CP000472">
    <property type="protein sequence ID" value="ACJ29787.1"/>
    <property type="molecule type" value="Genomic_DNA"/>
</dbReference>